<organism evidence="2">
    <name type="scientific">Tanacetum cinerariifolium</name>
    <name type="common">Dalmatian daisy</name>
    <name type="synonym">Chrysanthemum cinerariifolium</name>
    <dbReference type="NCBI Taxonomy" id="118510"/>
    <lineage>
        <taxon>Eukaryota</taxon>
        <taxon>Viridiplantae</taxon>
        <taxon>Streptophyta</taxon>
        <taxon>Embryophyta</taxon>
        <taxon>Tracheophyta</taxon>
        <taxon>Spermatophyta</taxon>
        <taxon>Magnoliopsida</taxon>
        <taxon>eudicotyledons</taxon>
        <taxon>Gunneridae</taxon>
        <taxon>Pentapetalae</taxon>
        <taxon>asterids</taxon>
        <taxon>campanulids</taxon>
        <taxon>Asterales</taxon>
        <taxon>Asteraceae</taxon>
        <taxon>Asteroideae</taxon>
        <taxon>Anthemideae</taxon>
        <taxon>Anthemidinae</taxon>
        <taxon>Tanacetum</taxon>
    </lineage>
</organism>
<proteinExistence type="predicted"/>
<feature type="region of interest" description="Disordered" evidence="1">
    <location>
        <begin position="323"/>
        <end position="345"/>
    </location>
</feature>
<sequence>MIVILEKYEHNQDFHQIVDFVEASYIRYALTFNPTVYVSHIRQFWSTARIKTTKEGTKILATVDGMLKTVSESSVRRNLKLNNETGISSLSDAEIFENLTLMGYNISPNQKFTFQKEQFSHQWKCLIYTIMQCLSPKSIRFNEFSSKIATALGEGSGAPIEPHHTPSPEVQQTSPTTHSSPSLPPVPTESLPTVIPTDTTLLRHYTKRARIARSLALLPVVDEPASPIGDDSQGEACPTDYGLEADQDRANIPKTSTLPSDSTPSVTYLAADEGSMQQKLDELMALCTSLQRQQSEMVFKFEAQELEINSLKARIKLLEDKDRGVAEQSGDDTPIKGRRLDEGEEAAKRVSDDTEEMTTVLTLMDAAKSTPYTRRKGKETMVDSETPKKKKVQEQIDVQLVRELEEEMIRYTQRMDEHIARDAEIARIHAEKELQMLIDGLDMNNKTAKDFKGMTLEEIKEKFDPVWKQIQDFILIGSKEETERFKRKGLRLEQESVKKLKTSEEVKATEEVSKENIRTATSDKKMELWVELKRLYEPDAEDQLWTHTQNMMHALIEWKLYDSCGVHHVTSKDKEIFMLVEKD</sequence>
<reference evidence="2" key="1">
    <citation type="journal article" date="2019" name="Sci. Rep.">
        <title>Draft genome of Tanacetum cinerariifolium, the natural source of mosquito coil.</title>
        <authorList>
            <person name="Yamashiro T."/>
            <person name="Shiraishi A."/>
            <person name="Satake H."/>
            <person name="Nakayama K."/>
        </authorList>
    </citation>
    <scope>NUCLEOTIDE SEQUENCE</scope>
</reference>
<feature type="compositionally biased region" description="Basic and acidic residues" evidence="1">
    <location>
        <begin position="333"/>
        <end position="345"/>
    </location>
</feature>
<evidence type="ECO:0000256" key="1">
    <source>
        <dbReference type="SAM" id="MobiDB-lite"/>
    </source>
</evidence>
<protein>
    <recommendedName>
        <fullName evidence="3">Synaptobrevin, longin-like domain protein</fullName>
    </recommendedName>
</protein>
<dbReference type="AlphaFoldDB" id="A0A6L2LRH2"/>
<gene>
    <name evidence="2" type="ORF">Tci_034872</name>
</gene>
<evidence type="ECO:0008006" key="3">
    <source>
        <dbReference type="Google" id="ProtNLM"/>
    </source>
</evidence>
<name>A0A6L2LRH2_TANCI</name>
<comment type="caution">
    <text evidence="2">The sequence shown here is derived from an EMBL/GenBank/DDBJ whole genome shotgun (WGS) entry which is preliminary data.</text>
</comment>
<feature type="region of interest" description="Disordered" evidence="1">
    <location>
        <begin position="153"/>
        <end position="192"/>
    </location>
</feature>
<dbReference type="EMBL" id="BKCJ010004752">
    <property type="protein sequence ID" value="GEU62894.1"/>
    <property type="molecule type" value="Genomic_DNA"/>
</dbReference>
<evidence type="ECO:0000313" key="2">
    <source>
        <dbReference type="EMBL" id="GEU62894.1"/>
    </source>
</evidence>
<accession>A0A6L2LRH2</accession>